<dbReference type="GO" id="GO:0003677">
    <property type="term" value="F:DNA binding"/>
    <property type="evidence" value="ECO:0007669"/>
    <property type="project" value="InterPro"/>
</dbReference>
<dbReference type="Gene3D" id="2.40.50.1020">
    <property type="entry name" value="LytTr DNA-binding domain"/>
    <property type="match status" value="1"/>
</dbReference>
<dbReference type="Pfam" id="PF04397">
    <property type="entry name" value="LytTR"/>
    <property type="match status" value="1"/>
</dbReference>
<reference evidence="6 7" key="1">
    <citation type="submission" date="2016-09" db="EMBL/GenBank/DDBJ databases">
        <title>Genomic analysis reveals versatility of anaerobic energy metabolism of Geosporobacter ferrireducens IRF9 of phylum Firmicutes.</title>
        <authorList>
            <person name="Kim S.-J."/>
        </authorList>
    </citation>
    <scope>NUCLEOTIDE SEQUENCE [LARGE SCALE GENOMIC DNA]</scope>
    <source>
        <strain evidence="6 7">IRF9</strain>
    </source>
</reference>
<organism evidence="6 7">
    <name type="scientific">Geosporobacter ferrireducens</name>
    <dbReference type="NCBI Taxonomy" id="1424294"/>
    <lineage>
        <taxon>Bacteria</taxon>
        <taxon>Bacillati</taxon>
        <taxon>Bacillota</taxon>
        <taxon>Clostridia</taxon>
        <taxon>Peptostreptococcales</taxon>
        <taxon>Thermotaleaceae</taxon>
        <taxon>Geosporobacter</taxon>
    </lineage>
</organism>
<dbReference type="Proteomes" id="UP000095743">
    <property type="component" value="Chromosome"/>
</dbReference>
<proteinExistence type="predicted"/>
<dbReference type="RefSeq" id="WP_069980049.1">
    <property type="nucleotide sequence ID" value="NZ_CP017269.1"/>
</dbReference>
<dbReference type="Gene3D" id="3.40.50.2300">
    <property type="match status" value="1"/>
</dbReference>
<gene>
    <name evidence="6" type="ORF">Gferi_21165</name>
</gene>
<dbReference type="KEGG" id="gfe:Gferi_21165"/>
<dbReference type="GO" id="GO:0000156">
    <property type="term" value="F:phosphorelay response regulator activity"/>
    <property type="evidence" value="ECO:0007669"/>
    <property type="project" value="InterPro"/>
</dbReference>
<evidence type="ECO:0000313" key="7">
    <source>
        <dbReference type="Proteomes" id="UP000095743"/>
    </source>
</evidence>
<dbReference type="InterPro" id="IPR001789">
    <property type="entry name" value="Sig_transdc_resp-reg_receiver"/>
</dbReference>
<dbReference type="EMBL" id="CP017269">
    <property type="protein sequence ID" value="AOT71821.1"/>
    <property type="molecule type" value="Genomic_DNA"/>
</dbReference>
<evidence type="ECO:0000259" key="5">
    <source>
        <dbReference type="PROSITE" id="PS50930"/>
    </source>
</evidence>
<accession>A0A1D8GLN9</accession>
<evidence type="ECO:0000313" key="6">
    <source>
        <dbReference type="EMBL" id="AOT71821.1"/>
    </source>
</evidence>
<sequence length="245" mass="28651">MICVCICENNVMTAKKYREMLTKISRKHNIDVNITRFSNGETLLLHTMNHPHEADIIYMDIFMEELGGIETARELRLRGCQAGIIFLSNSVEHVFDVFDIKPVQYLVKGSTFEEKFEKVFLRAVELARQKKTKFLACKFGNSKVMIPIEDIAYIKIKKRLINVHHKGREFRFYSSLEKLEKQLQDKNFIRTHRSYMVNLFYITTFHPQFLVLKTGEEIPVGGTYTNKVKQAFLKLYGKTSSRPLL</sequence>
<dbReference type="InterPro" id="IPR046947">
    <property type="entry name" value="LytR-like"/>
</dbReference>
<dbReference type="SUPFAM" id="SSF52172">
    <property type="entry name" value="CheY-like"/>
    <property type="match status" value="1"/>
</dbReference>
<feature type="modified residue" description="4-aspartylphosphate" evidence="3">
    <location>
        <position position="60"/>
    </location>
</feature>
<evidence type="ECO:0000256" key="1">
    <source>
        <dbReference type="ARBA" id="ARBA00018672"/>
    </source>
</evidence>
<evidence type="ECO:0000259" key="4">
    <source>
        <dbReference type="PROSITE" id="PS50110"/>
    </source>
</evidence>
<dbReference type="Pfam" id="PF00072">
    <property type="entry name" value="Response_reg"/>
    <property type="match status" value="1"/>
</dbReference>
<dbReference type="STRING" id="1424294.Gferi_21165"/>
<dbReference type="InterPro" id="IPR011006">
    <property type="entry name" value="CheY-like_superfamily"/>
</dbReference>
<dbReference type="PANTHER" id="PTHR37299">
    <property type="entry name" value="TRANSCRIPTIONAL REGULATOR-RELATED"/>
    <property type="match status" value="1"/>
</dbReference>
<dbReference type="InterPro" id="IPR007492">
    <property type="entry name" value="LytTR_DNA-bd_dom"/>
</dbReference>
<feature type="domain" description="Response regulatory" evidence="4">
    <location>
        <begin position="3"/>
        <end position="123"/>
    </location>
</feature>
<dbReference type="PROSITE" id="PS50110">
    <property type="entry name" value="RESPONSE_REGULATORY"/>
    <property type="match status" value="1"/>
</dbReference>
<feature type="domain" description="HTH LytTR-type" evidence="5">
    <location>
        <begin position="135"/>
        <end position="234"/>
    </location>
</feature>
<keyword evidence="7" id="KW-1185">Reference proteome</keyword>
<evidence type="ECO:0000256" key="3">
    <source>
        <dbReference type="PROSITE-ProRule" id="PRU00169"/>
    </source>
</evidence>
<dbReference type="SMART" id="SM00448">
    <property type="entry name" value="REC"/>
    <property type="match status" value="1"/>
</dbReference>
<protein>
    <recommendedName>
        <fullName evidence="1">Stage 0 sporulation protein A homolog</fullName>
    </recommendedName>
</protein>
<dbReference type="PANTHER" id="PTHR37299:SF1">
    <property type="entry name" value="STAGE 0 SPORULATION PROTEIN A HOMOLOG"/>
    <property type="match status" value="1"/>
</dbReference>
<comment type="function">
    <text evidence="2">May play the central regulatory role in sporulation. It may be an element of the effector pathway responsible for the activation of sporulation genes in response to nutritional stress. Spo0A may act in concert with spo0H (a sigma factor) to control the expression of some genes that are critical to the sporulation process.</text>
</comment>
<dbReference type="PROSITE" id="PS50930">
    <property type="entry name" value="HTH_LYTTR"/>
    <property type="match status" value="1"/>
</dbReference>
<name>A0A1D8GLN9_9FIRM</name>
<dbReference type="AlphaFoldDB" id="A0A1D8GLN9"/>
<keyword evidence="3" id="KW-0597">Phosphoprotein</keyword>
<evidence type="ECO:0000256" key="2">
    <source>
        <dbReference type="ARBA" id="ARBA00024867"/>
    </source>
</evidence>
<dbReference type="SMART" id="SM00850">
    <property type="entry name" value="LytTR"/>
    <property type="match status" value="1"/>
</dbReference>